<dbReference type="Pfam" id="PF09148">
    <property type="entry name" value="DUF1934"/>
    <property type="match status" value="1"/>
</dbReference>
<sequence>MQLQIRNKIIMDNEVEWVDESYPVTVTPKNQYLYLTYVNEEDEKVIIKCNQEELVMTRFSTPKSIMRFHAQNPAVVLIPTPLGIQHFKTETSHYVFDPDKKSVTLHYCLKALEGESALADYELELRWQ</sequence>
<protein>
    <submittedName>
        <fullName evidence="1">DUF1934 domain-containing protein</fullName>
    </submittedName>
</protein>
<dbReference type="InterPro" id="IPR015231">
    <property type="entry name" value="DUF1934"/>
</dbReference>
<evidence type="ECO:0000313" key="1">
    <source>
        <dbReference type="EMBL" id="MST52963.1"/>
    </source>
</evidence>
<dbReference type="RefSeq" id="WP_154454193.1">
    <property type="nucleotide sequence ID" value="NZ_BRXN01000051.1"/>
</dbReference>
<dbReference type="OrthoDB" id="2233368at2"/>
<comment type="caution">
    <text evidence="1">The sequence shown here is derived from an EMBL/GenBank/DDBJ whole genome shotgun (WGS) entry which is preliminary data.</text>
</comment>
<proteinExistence type="predicted"/>
<dbReference type="GeneID" id="99637016"/>
<dbReference type="EMBL" id="VUNP01000002">
    <property type="protein sequence ID" value="MST52963.1"/>
    <property type="molecule type" value="Genomic_DNA"/>
</dbReference>
<dbReference type="Gene3D" id="2.40.128.20">
    <property type="match status" value="1"/>
</dbReference>
<organism evidence="1 2">
    <name type="scientific">Streptococcus alactolyticus</name>
    <dbReference type="NCBI Taxonomy" id="29389"/>
    <lineage>
        <taxon>Bacteria</taxon>
        <taxon>Bacillati</taxon>
        <taxon>Bacillota</taxon>
        <taxon>Bacilli</taxon>
        <taxon>Lactobacillales</taxon>
        <taxon>Streptococcaceae</taxon>
        <taxon>Streptococcus</taxon>
    </lineage>
</organism>
<gene>
    <name evidence="1" type="ORF">FYJ82_00600</name>
</gene>
<evidence type="ECO:0000313" key="2">
    <source>
        <dbReference type="Proteomes" id="UP000471052"/>
    </source>
</evidence>
<name>A0A6N7WM04_STRAY</name>
<reference evidence="1 2" key="1">
    <citation type="submission" date="2019-08" db="EMBL/GenBank/DDBJ databases">
        <title>In-depth cultivation of the pig gut microbiome towards novel bacterial diversity and tailored functional studies.</title>
        <authorList>
            <person name="Wylensek D."/>
            <person name="Hitch T.C.A."/>
            <person name="Clavel T."/>
        </authorList>
    </citation>
    <scope>NUCLEOTIDE SEQUENCE [LARGE SCALE GENOMIC DNA]</scope>
    <source>
        <strain evidence="1 2">BL-178-WT-3A</strain>
    </source>
</reference>
<dbReference type="AlphaFoldDB" id="A0A6N7WM04"/>
<dbReference type="SUPFAM" id="SSF50814">
    <property type="entry name" value="Lipocalins"/>
    <property type="match status" value="1"/>
</dbReference>
<accession>A0A6N7WM04</accession>
<dbReference type="InterPro" id="IPR012674">
    <property type="entry name" value="Calycin"/>
</dbReference>
<dbReference type="Proteomes" id="UP000471052">
    <property type="component" value="Unassembled WGS sequence"/>
</dbReference>